<dbReference type="PANTHER" id="PTHR22952">
    <property type="entry name" value="CAMP-RESPONSE ELEMENT BINDING PROTEIN-RELATED"/>
    <property type="match status" value="1"/>
</dbReference>
<evidence type="ECO:0000256" key="8">
    <source>
        <dbReference type="SAM" id="MobiDB-lite"/>
    </source>
</evidence>
<dbReference type="OrthoDB" id="644067at2759"/>
<dbReference type="Gene3D" id="1.20.5.170">
    <property type="match status" value="1"/>
</dbReference>
<dbReference type="AlphaFoldDB" id="A0A8N4F2A5"/>
<evidence type="ECO:0000256" key="7">
    <source>
        <dbReference type="SAM" id="Coils"/>
    </source>
</evidence>
<evidence type="ECO:0000313" key="10">
    <source>
        <dbReference type="Proteomes" id="UP000504607"/>
    </source>
</evidence>
<feature type="coiled-coil region" evidence="7">
    <location>
        <begin position="228"/>
        <end position="265"/>
    </location>
</feature>
<accession>A0A8N4F2A5</accession>
<sequence length="289" mass="32269">MGLRAMVSPNRGQGPQCPPPFVRQGSVPNLTLDEVPSHLSELGKPLNAMNLNELLNSVMAVEQHIHAPSSSLSSASTAQPLSENYNMNCPLIHKTLDEIWQEVIQLEGQGNTESPATFGETTLKDILALFSVDPEQQEDWLQYQLAAAQQQQQQHQHMALLGSGLSVLGNAISNAGFSEIQQMGLPMVSMAMTRTTSSDSHTPTETHRPDEIVDKNIERRQKRMIKNRESAARSRARKQAYINQLEEEVRQLTNTNKRLKKQKEGDMLLHLSTPSVPRYQLRRTSSAPF</sequence>
<evidence type="ECO:0000256" key="5">
    <source>
        <dbReference type="ARBA" id="ARBA00023163"/>
    </source>
</evidence>
<dbReference type="InterPro" id="IPR004827">
    <property type="entry name" value="bZIP"/>
</dbReference>
<dbReference type="FunFam" id="1.20.5.170:FF:000036">
    <property type="entry name" value="ABSCISIC ACID-INSENSITIVE 5-like protein 2"/>
    <property type="match status" value="1"/>
</dbReference>
<reference evidence="11" key="1">
    <citation type="submission" date="2025-08" db="UniProtKB">
        <authorList>
            <consortium name="RefSeq"/>
        </authorList>
    </citation>
    <scope>IDENTIFICATION</scope>
</reference>
<dbReference type="InterPro" id="IPR046347">
    <property type="entry name" value="bZIP_sf"/>
</dbReference>
<dbReference type="Pfam" id="PF00170">
    <property type="entry name" value="bZIP_1"/>
    <property type="match status" value="1"/>
</dbReference>
<proteinExistence type="predicted"/>
<keyword evidence="4" id="KW-0238">DNA-binding</keyword>
<evidence type="ECO:0000256" key="3">
    <source>
        <dbReference type="ARBA" id="ARBA00023015"/>
    </source>
</evidence>
<evidence type="ECO:0000259" key="9">
    <source>
        <dbReference type="PROSITE" id="PS50217"/>
    </source>
</evidence>
<evidence type="ECO:0000256" key="1">
    <source>
        <dbReference type="ARBA" id="ARBA00004123"/>
    </source>
</evidence>
<keyword evidence="3" id="KW-0805">Transcription regulation</keyword>
<dbReference type="PANTHER" id="PTHR22952:SF385">
    <property type="entry name" value="ABSCISIC ACID-INSENSITIVE 5-LIKE PROTEIN 2"/>
    <property type="match status" value="1"/>
</dbReference>
<dbReference type="PROSITE" id="PS00036">
    <property type="entry name" value="BZIP_BASIC"/>
    <property type="match status" value="1"/>
</dbReference>
<keyword evidence="7" id="KW-0175">Coiled coil</keyword>
<dbReference type="Proteomes" id="UP000504607">
    <property type="component" value="Chromosome 3"/>
</dbReference>
<evidence type="ECO:0000256" key="4">
    <source>
        <dbReference type="ARBA" id="ARBA00023125"/>
    </source>
</evidence>
<dbReference type="GO" id="GO:0045893">
    <property type="term" value="P:positive regulation of DNA-templated transcription"/>
    <property type="evidence" value="ECO:0007669"/>
    <property type="project" value="InterPro"/>
</dbReference>
<comment type="subcellular location">
    <subcellularLocation>
        <location evidence="1">Nucleus</location>
    </subcellularLocation>
</comment>
<dbReference type="PROSITE" id="PS50217">
    <property type="entry name" value="BZIP"/>
    <property type="match status" value="1"/>
</dbReference>
<dbReference type="SMART" id="SM00338">
    <property type="entry name" value="BRLZ"/>
    <property type="match status" value="1"/>
</dbReference>
<dbReference type="InterPro" id="IPR043452">
    <property type="entry name" value="BZIP46-like"/>
</dbReference>
<dbReference type="RefSeq" id="XP_029119599.1">
    <property type="nucleotide sequence ID" value="XM_029263766.1"/>
</dbReference>
<organism evidence="10 11">
    <name type="scientific">Elaeis guineensis var. tenera</name>
    <name type="common">Oil palm</name>
    <dbReference type="NCBI Taxonomy" id="51953"/>
    <lineage>
        <taxon>Eukaryota</taxon>
        <taxon>Viridiplantae</taxon>
        <taxon>Streptophyta</taxon>
        <taxon>Embryophyta</taxon>
        <taxon>Tracheophyta</taxon>
        <taxon>Spermatophyta</taxon>
        <taxon>Magnoliopsida</taxon>
        <taxon>Liliopsida</taxon>
        <taxon>Arecaceae</taxon>
        <taxon>Arecoideae</taxon>
        <taxon>Cocoseae</taxon>
        <taxon>Elaeidinae</taxon>
        <taxon>Elaeis</taxon>
    </lineage>
</organism>
<protein>
    <submittedName>
        <fullName evidence="11">ABSCISIC ACID-INSENSITIVE 5-like protein 2</fullName>
    </submittedName>
</protein>
<dbReference type="GO" id="GO:0005634">
    <property type="term" value="C:nucleus"/>
    <property type="evidence" value="ECO:0007669"/>
    <property type="project" value="UniProtKB-SubCell"/>
</dbReference>
<dbReference type="CDD" id="cd14707">
    <property type="entry name" value="bZIP_plant_BZIP46"/>
    <property type="match status" value="1"/>
</dbReference>
<keyword evidence="2" id="KW-0938">Abscisic acid signaling pathway</keyword>
<evidence type="ECO:0000256" key="6">
    <source>
        <dbReference type="ARBA" id="ARBA00023242"/>
    </source>
</evidence>
<dbReference type="SUPFAM" id="SSF57959">
    <property type="entry name" value="Leucine zipper domain"/>
    <property type="match status" value="1"/>
</dbReference>
<dbReference type="GO" id="GO:0003677">
    <property type="term" value="F:DNA binding"/>
    <property type="evidence" value="ECO:0007669"/>
    <property type="project" value="UniProtKB-KW"/>
</dbReference>
<feature type="domain" description="BZIP" evidence="9">
    <location>
        <begin position="217"/>
        <end position="262"/>
    </location>
</feature>
<gene>
    <name evidence="11" type="primary">LOC105041786</name>
</gene>
<feature type="region of interest" description="Disordered" evidence="8">
    <location>
        <begin position="1"/>
        <end position="20"/>
    </location>
</feature>
<dbReference type="GO" id="GO:0009738">
    <property type="term" value="P:abscisic acid-activated signaling pathway"/>
    <property type="evidence" value="ECO:0007669"/>
    <property type="project" value="UniProtKB-KW"/>
</dbReference>
<dbReference type="GO" id="GO:0003700">
    <property type="term" value="F:DNA-binding transcription factor activity"/>
    <property type="evidence" value="ECO:0007669"/>
    <property type="project" value="InterPro"/>
</dbReference>
<keyword evidence="5" id="KW-0804">Transcription</keyword>
<keyword evidence="6" id="KW-0539">Nucleus</keyword>
<name>A0A8N4F2A5_ELAGV</name>
<evidence type="ECO:0000313" key="11">
    <source>
        <dbReference type="RefSeq" id="XP_029119599.1"/>
    </source>
</evidence>
<evidence type="ECO:0000256" key="2">
    <source>
        <dbReference type="ARBA" id="ARBA00022682"/>
    </source>
</evidence>
<keyword evidence="10" id="KW-1185">Reference proteome</keyword>